<accession>A0AA39QYK0</accession>
<reference evidence="2" key="1">
    <citation type="submission" date="2023-03" db="EMBL/GenBank/DDBJ databases">
        <title>Complete genome of Cladonia borealis.</title>
        <authorList>
            <person name="Park H."/>
        </authorList>
    </citation>
    <scope>NUCLEOTIDE SEQUENCE</scope>
    <source>
        <strain evidence="2">ANT050790</strain>
    </source>
</reference>
<evidence type="ECO:0000313" key="3">
    <source>
        <dbReference type="Proteomes" id="UP001166286"/>
    </source>
</evidence>
<sequence>MASSSLSPGYPPSPLTPLDNLVFGIYDHKVLFFPASGSDVSSIAQNLTSALAQTFKAIPLLSGTITPLPDARQKGRWAVTAPWRTSEDVITVKDLRETDYPSYESLRSKHFPMSDINYPVMMPTQFSMLFQKVKSPVVENPVLLAQINYFKGGISLGMMISHAFTDGSGSVTVGRVWAAYCRGEDGSQLVSPDLVDRSRLMEGENSARIEDLGDHLYYAESAQPPSKPKSEPFAGELFFFTKAKLKELKEMVSKLESDETSWISTNDALASLIWCCVIAAKKACILDNLVVHSINDDTSSLKDFLDDQPSRLGFLMDARQMAKPPLPAGFIGNVFTWGSIVKPLSTVTSTPEGVTECAHSLRRKVKQYGDNYLPRLIGAVNSVPDISRVRLGRTDLDEWSFGVNSWAAMDWYDLDWGQLVGGRVERIRIQESKAMKFCRVLPEIKYYEGRNEAAGLEVIISMETYEMKILRENELFNRFAEWRCC</sequence>
<evidence type="ECO:0000313" key="2">
    <source>
        <dbReference type="EMBL" id="KAK0510684.1"/>
    </source>
</evidence>
<dbReference type="EMBL" id="JAFEKC020000015">
    <property type="protein sequence ID" value="KAK0510684.1"/>
    <property type="molecule type" value="Genomic_DNA"/>
</dbReference>
<dbReference type="Gene3D" id="3.30.559.10">
    <property type="entry name" value="Chloramphenicol acetyltransferase-like domain"/>
    <property type="match status" value="2"/>
</dbReference>
<dbReference type="AlphaFoldDB" id="A0AA39QYK0"/>
<dbReference type="Pfam" id="PF02458">
    <property type="entry name" value="Transferase"/>
    <property type="match status" value="1"/>
</dbReference>
<comment type="caution">
    <text evidence="2">The sequence shown here is derived from an EMBL/GenBank/DDBJ whole genome shotgun (WGS) entry which is preliminary data.</text>
</comment>
<dbReference type="GO" id="GO:0016747">
    <property type="term" value="F:acyltransferase activity, transferring groups other than amino-acyl groups"/>
    <property type="evidence" value="ECO:0007669"/>
    <property type="project" value="TreeGrafter"/>
</dbReference>
<organism evidence="2 3">
    <name type="scientific">Cladonia borealis</name>
    <dbReference type="NCBI Taxonomy" id="184061"/>
    <lineage>
        <taxon>Eukaryota</taxon>
        <taxon>Fungi</taxon>
        <taxon>Dikarya</taxon>
        <taxon>Ascomycota</taxon>
        <taxon>Pezizomycotina</taxon>
        <taxon>Lecanoromycetes</taxon>
        <taxon>OSLEUM clade</taxon>
        <taxon>Lecanoromycetidae</taxon>
        <taxon>Lecanorales</taxon>
        <taxon>Lecanorineae</taxon>
        <taxon>Cladoniaceae</taxon>
        <taxon>Cladonia</taxon>
    </lineage>
</organism>
<name>A0AA39QYK0_9LECA</name>
<proteinExistence type="predicted"/>
<evidence type="ECO:0000256" key="1">
    <source>
        <dbReference type="ARBA" id="ARBA00022679"/>
    </source>
</evidence>
<dbReference type="PANTHER" id="PTHR31642:SF270">
    <property type="entry name" value="O-ACYLTRANSFERASE AUSQ"/>
    <property type="match status" value="1"/>
</dbReference>
<protein>
    <submittedName>
        <fullName evidence="2">Uncharacterized protein</fullName>
    </submittedName>
</protein>
<dbReference type="PANTHER" id="PTHR31642">
    <property type="entry name" value="TRICHOTHECENE 3-O-ACETYLTRANSFERASE"/>
    <property type="match status" value="1"/>
</dbReference>
<dbReference type="InterPro" id="IPR050317">
    <property type="entry name" value="Plant_Fungal_Acyltransferase"/>
</dbReference>
<keyword evidence="1" id="KW-0808">Transferase</keyword>
<dbReference type="Proteomes" id="UP001166286">
    <property type="component" value="Unassembled WGS sequence"/>
</dbReference>
<gene>
    <name evidence="2" type="ORF">JMJ35_007116</name>
</gene>
<dbReference type="InterPro" id="IPR023213">
    <property type="entry name" value="CAT-like_dom_sf"/>
</dbReference>
<keyword evidence="3" id="KW-1185">Reference proteome</keyword>